<dbReference type="SUPFAM" id="SSF55781">
    <property type="entry name" value="GAF domain-like"/>
    <property type="match status" value="6"/>
</dbReference>
<dbReference type="RefSeq" id="WP_097654303.1">
    <property type="nucleotide sequence ID" value="NZ_LYXE01000127.1"/>
</dbReference>
<keyword evidence="6" id="KW-1185">Reference proteome</keyword>
<evidence type="ECO:0000259" key="4">
    <source>
        <dbReference type="SMART" id="SM00331"/>
    </source>
</evidence>
<dbReference type="InterPro" id="IPR001932">
    <property type="entry name" value="PPM-type_phosphatase-like_dom"/>
</dbReference>
<dbReference type="PANTHER" id="PTHR43156">
    <property type="entry name" value="STAGE II SPORULATION PROTEIN E-RELATED"/>
    <property type="match status" value="1"/>
</dbReference>
<feature type="domain" description="GAF" evidence="3">
    <location>
        <begin position="396"/>
        <end position="549"/>
    </location>
</feature>
<accession>A0A2H3KZ91</accession>
<protein>
    <submittedName>
        <fullName evidence="5">Stage II sporulation protein E</fullName>
    </submittedName>
</protein>
<reference evidence="5 6" key="1">
    <citation type="submission" date="2016-05" db="EMBL/GenBank/DDBJ databases">
        <authorList>
            <person name="Lavstsen T."/>
            <person name="Jespersen J.S."/>
        </authorList>
    </citation>
    <scope>NUCLEOTIDE SEQUENCE [LARGE SCALE GENOMIC DNA]</scope>
    <source>
        <strain evidence="5 6">B7-9</strain>
    </source>
</reference>
<dbReference type="Pfam" id="PF07228">
    <property type="entry name" value="SpoIIE"/>
    <property type="match status" value="1"/>
</dbReference>
<feature type="domain" description="GAF" evidence="3">
    <location>
        <begin position="929"/>
        <end position="1080"/>
    </location>
</feature>
<dbReference type="SUPFAM" id="SSF81606">
    <property type="entry name" value="PP2C-like"/>
    <property type="match status" value="1"/>
</dbReference>
<evidence type="ECO:0000313" key="6">
    <source>
        <dbReference type="Proteomes" id="UP000220922"/>
    </source>
</evidence>
<evidence type="ECO:0000313" key="5">
    <source>
        <dbReference type="EMBL" id="PDV97676.1"/>
    </source>
</evidence>
<dbReference type="InterPro" id="IPR052016">
    <property type="entry name" value="Bact_Sigma-Reg"/>
</dbReference>
<dbReference type="GO" id="GO:0016791">
    <property type="term" value="F:phosphatase activity"/>
    <property type="evidence" value="ECO:0007669"/>
    <property type="project" value="TreeGrafter"/>
</dbReference>
<sequence length="1322" mass="147691">MPRLAARRDHLERAYRRRYLRLQQERDQRVLQALYKISLTCRERPSFQAIFQAIQAELATVFDFDAAYLAFCDERPEYFKCALLVDEGDVSYIEQVEYGFLTGAIVRSGQPMLYRDLLYERDPALPRVPFGQIEKRSRAWMGVPLLIGAASIGVISLQSYKVGIYTQATLDLLQRMANVIAVALENVALIEQQENLSRALAAQVAARTEEIRALSEVSAGLVTRKPLTELLDHAIDVVLELFQLDAGNVRLIDENREFLVLYAQRGFSEAYVERTTYSRLTISPIREAVYTAQPIVIPDNWRSHYEGIGLPFEVFPPAESSLILPLTISGMVIGTLNLFGLSPRPFEAYEINLSMSIAYQIATIIENARLLDQRERQIAELRALGTISTAALTAPTLENLLFTVRDALQSFVQLDGLTVIAYDHERGVVTDSLMLEEERTTRLWELEPPPANSLTAHILATGQVMRFNDLPVELAAYPNLRHAAPPGLLPVQAWLGVPLYDRNGVVIGQMSIRSACPGVFTQRDAQFLPNVAAQIALYLQNVRLQSQRERQIVELEAIGQIGKLVAASYDLDQMLAETYRIFHELIGVNVFALIVCEPESGLITNAAFVEEGEWFSLDLVGQPPPDASMSTWILTQREPLLFQDLVEQREALQRRGIMPQPIGPPNEVRSWAGVPVVARDGDLIGVLSIQAYQPYRYDVGTLDFLSQVASYISLGVQKARLFQERERLLREARESAEAAERQADRMALVHRMASVLSARLDQQEILDLAARELVQLFWADHTGTVILHPDGTGYVAAEYPDLQLVGLQIEASDNPIVQQLATTRRPVVINDPDHDPLAAASRELWRSLGIKALVIVPLISRDRVFGSISLDSLSKPLNFSAEELELMMTVATSIAAAIENAQLFAAEQAQRQTADTLREMTRVLSSSFDPAEVLRLVLDELGKLIAFDTASIMLREGSYLHMVAFKGREQDQELFPFILPLEGSAGGAVVLRNEPLLYIDGEGGAPWLPMEVLNDIRSWLGVPLVARGRVLGVLNIDSRSLDPQTHASRIFTGREIEVARAFANHAALAIENARLYQESITRVEQELEIARKIQLNLFPRELPRVQQVELAARCLPARETGGDFYDVVELGTRLGVIIGDVSGKSLPAAMLMAVARSTVRSEARNHETPWVVLTETNRWLVDDVPRSSFVAVSYAVVDPQQQRMVLASAGQLTPLRYRRDGTTDFLPSPQSLPMGFSRDTEFSQVEIALVPGDTLLFYTDGIVEAHDHERNLFGFERLQALLARWGHLEPEALIDRIVYDVELFSAGMPTHDDMTLLVVRVH</sequence>
<feature type="domain" description="PPM-type phosphatase" evidence="4">
    <location>
        <begin position="1105"/>
        <end position="1321"/>
    </location>
</feature>
<dbReference type="SMART" id="SM00331">
    <property type="entry name" value="PP2C_SIG"/>
    <property type="match status" value="1"/>
</dbReference>
<dbReference type="InterPro" id="IPR036457">
    <property type="entry name" value="PPM-type-like_dom_sf"/>
</dbReference>
<keyword evidence="1" id="KW-0378">Hydrolase</keyword>
<dbReference type="EMBL" id="LYXE01000127">
    <property type="protein sequence ID" value="PDV97676.1"/>
    <property type="molecule type" value="Genomic_DNA"/>
</dbReference>
<evidence type="ECO:0000256" key="2">
    <source>
        <dbReference type="SAM" id="Coils"/>
    </source>
</evidence>
<feature type="coiled-coil region" evidence="2">
    <location>
        <begin position="718"/>
        <end position="749"/>
    </location>
</feature>
<dbReference type="InterPro" id="IPR003018">
    <property type="entry name" value="GAF"/>
</dbReference>
<dbReference type="Pfam" id="PF01590">
    <property type="entry name" value="GAF"/>
    <property type="match status" value="3"/>
</dbReference>
<dbReference type="SMART" id="SM00065">
    <property type="entry name" value="GAF"/>
    <property type="match status" value="6"/>
</dbReference>
<keyword evidence="2" id="KW-0175">Coiled coil</keyword>
<feature type="domain" description="GAF" evidence="3">
    <location>
        <begin position="46"/>
        <end position="194"/>
    </location>
</feature>
<dbReference type="Gene3D" id="3.60.40.10">
    <property type="entry name" value="PPM-type phosphatase domain"/>
    <property type="match status" value="1"/>
</dbReference>
<gene>
    <name evidence="5" type="ORF">A9Q02_04280</name>
</gene>
<dbReference type="Pfam" id="PF13185">
    <property type="entry name" value="GAF_2"/>
    <property type="match status" value="3"/>
</dbReference>
<proteinExistence type="predicted"/>
<evidence type="ECO:0000259" key="3">
    <source>
        <dbReference type="SMART" id="SM00065"/>
    </source>
</evidence>
<evidence type="ECO:0000256" key="1">
    <source>
        <dbReference type="ARBA" id="ARBA00022801"/>
    </source>
</evidence>
<dbReference type="Gene3D" id="3.30.450.40">
    <property type="match status" value="6"/>
</dbReference>
<comment type="caution">
    <text evidence="5">The sequence shown here is derived from an EMBL/GenBank/DDBJ whole genome shotgun (WGS) entry which is preliminary data.</text>
</comment>
<organism evidence="5 6">
    <name type="scientific">Candidatus Chloroploca asiatica</name>
    <dbReference type="NCBI Taxonomy" id="1506545"/>
    <lineage>
        <taxon>Bacteria</taxon>
        <taxon>Bacillati</taxon>
        <taxon>Chloroflexota</taxon>
        <taxon>Chloroflexia</taxon>
        <taxon>Chloroflexales</taxon>
        <taxon>Chloroflexineae</taxon>
        <taxon>Oscillochloridaceae</taxon>
        <taxon>Candidatus Chloroploca</taxon>
    </lineage>
</organism>
<feature type="domain" description="GAF" evidence="3">
    <location>
        <begin position="226"/>
        <end position="375"/>
    </location>
</feature>
<dbReference type="PANTHER" id="PTHR43156:SF2">
    <property type="entry name" value="STAGE II SPORULATION PROTEIN E"/>
    <property type="match status" value="1"/>
</dbReference>
<dbReference type="OrthoDB" id="311592at2"/>
<feature type="domain" description="GAF" evidence="3">
    <location>
        <begin position="570"/>
        <end position="726"/>
    </location>
</feature>
<name>A0A2H3KZ91_9CHLR</name>
<dbReference type="Proteomes" id="UP000220922">
    <property type="component" value="Unassembled WGS sequence"/>
</dbReference>
<feature type="domain" description="GAF" evidence="3">
    <location>
        <begin position="761"/>
        <end position="908"/>
    </location>
</feature>
<dbReference type="InterPro" id="IPR029016">
    <property type="entry name" value="GAF-like_dom_sf"/>
</dbReference>